<proteinExistence type="predicted"/>
<feature type="compositionally biased region" description="Pro residues" evidence="1">
    <location>
        <begin position="171"/>
        <end position="183"/>
    </location>
</feature>
<organism evidence="3 4">
    <name type="scientific">Actinomadura alba</name>
    <dbReference type="NCBI Taxonomy" id="406431"/>
    <lineage>
        <taxon>Bacteria</taxon>
        <taxon>Bacillati</taxon>
        <taxon>Actinomycetota</taxon>
        <taxon>Actinomycetes</taxon>
        <taxon>Streptosporangiales</taxon>
        <taxon>Thermomonosporaceae</taxon>
        <taxon>Actinomadura</taxon>
    </lineage>
</organism>
<protein>
    <submittedName>
        <fullName evidence="3">SseB family protein</fullName>
    </submittedName>
</protein>
<reference evidence="3 4" key="1">
    <citation type="submission" date="2020-06" db="EMBL/GenBank/DDBJ databases">
        <title>Actinomadura xiongansis sp. nov., isolated from soil of Baiyangdian.</title>
        <authorList>
            <person name="Zhang X."/>
        </authorList>
    </citation>
    <scope>NUCLEOTIDE SEQUENCE [LARGE SCALE GENOMIC DNA]</scope>
    <source>
        <strain evidence="3 4">HBUM206468</strain>
    </source>
</reference>
<dbReference type="InterPro" id="IPR009839">
    <property type="entry name" value="SseB_N"/>
</dbReference>
<evidence type="ECO:0000259" key="2">
    <source>
        <dbReference type="Pfam" id="PF07179"/>
    </source>
</evidence>
<gene>
    <name evidence="3" type="ORF">HKK74_35075</name>
</gene>
<dbReference type="EMBL" id="JABVEC010000046">
    <property type="protein sequence ID" value="MBC6470676.1"/>
    <property type="molecule type" value="Genomic_DNA"/>
</dbReference>
<sequence>MVRRVQNVVEAWQPATELEGRMRDALDSGDDEAYYGLLAEAELVIPVAPELVDEVLTNRAQPTWPTQEHDGRTHVLVFTSPEAMQATLGPTVEHFILLKLGEIADTWPQPQWWLSVNTGLPVQGLVPAWFVRQIADGDARPPRAGLPARSDALRVPDVPPGRATAEVPVVQSPPPGVAAPPMPGGGTEPVAQAAPVGPSPAVDGPAEPVRHPDGPSPAVGFRPANDVERALLRADAESDEDTFIKTLIGAEVLILVPEQTDPTRRPGRPGFPWQISEADGERTIALFTSQERMLEFLGEDTKPGTGGAPDFMKFPFRSVIRYWPDRECSLLLNSGTLVGKSFAGERLLGIAEWADRTAAQRMSERFEPQNDVERRLYDATTRRDTETFFKVLRNAQVLMPADPETPWGIQPGDPGFPWRPLTIQGENSIQIFTSLKWMHDAIGPSRFIMPSFLDVVSSWPDPEWTLVLNPGSPIDAAVSGDQVAALRPTAASEPAAAPVEPVVEPEAMSAAPGEPAAAAQTGPQQPPLPEFEPGNRIDQELYEAAVNGDTDTFLQVLLSADVLVPVPADAPLDRTPMDPHFQWKAALRDPSAVQVFTSLVQLHATLGGAPGANPAGPEPRFVYIDFRDLIDSWPHAEWTMLLNPGTRIGASLRGDQVQALSEWALRVGLIRRADSAATDGRPPEPRPAETPAPHAPAVDAHGRPIAAAPYEAVRRSPVMQKVLPHGHVTWYLDQGYDRVGGFVHLSSDVGDLQTPAQLYEVLGLLTADSSFSPDDDGVYVIRWTAHCDDLYRIPFGGQTEEDRQVWGDAGWIVERAPFHGDGFAPGSFGTIREFKVDSVRLPHGAEMYYLGRDRSERFVAVYDPDVLTWLRQEDEADTARDERTEAPQ</sequence>
<feature type="region of interest" description="Disordered" evidence="1">
    <location>
        <begin position="489"/>
        <end position="534"/>
    </location>
</feature>
<feature type="compositionally biased region" description="Low complexity" evidence="1">
    <location>
        <begin position="489"/>
        <end position="523"/>
    </location>
</feature>
<feature type="domain" description="SseB protein N-terminal" evidence="2">
    <location>
        <begin position="545"/>
        <end position="658"/>
    </location>
</feature>
<feature type="domain" description="SseB protein N-terminal" evidence="2">
    <location>
        <begin position="228"/>
        <end position="347"/>
    </location>
</feature>
<feature type="region of interest" description="Disordered" evidence="1">
    <location>
        <begin position="674"/>
        <end position="701"/>
    </location>
</feature>
<comment type="caution">
    <text evidence="3">The sequence shown here is derived from an EMBL/GenBank/DDBJ whole genome shotgun (WGS) entry which is preliminary data.</text>
</comment>
<name>A0ABR7M0X8_9ACTN</name>
<evidence type="ECO:0000313" key="3">
    <source>
        <dbReference type="EMBL" id="MBC6470676.1"/>
    </source>
</evidence>
<keyword evidence="4" id="KW-1185">Reference proteome</keyword>
<feature type="domain" description="SseB protein N-terminal" evidence="2">
    <location>
        <begin position="380"/>
        <end position="485"/>
    </location>
</feature>
<dbReference type="Pfam" id="PF07179">
    <property type="entry name" value="SseB"/>
    <property type="match status" value="4"/>
</dbReference>
<evidence type="ECO:0000313" key="4">
    <source>
        <dbReference type="Proteomes" id="UP000805614"/>
    </source>
</evidence>
<dbReference type="Proteomes" id="UP000805614">
    <property type="component" value="Unassembled WGS sequence"/>
</dbReference>
<evidence type="ECO:0000256" key="1">
    <source>
        <dbReference type="SAM" id="MobiDB-lite"/>
    </source>
</evidence>
<dbReference type="RefSeq" id="WP_187247720.1">
    <property type="nucleotide sequence ID" value="NZ_BAAAOK010000011.1"/>
</dbReference>
<feature type="region of interest" description="Disordered" evidence="1">
    <location>
        <begin position="139"/>
        <end position="222"/>
    </location>
</feature>
<feature type="domain" description="SseB protein N-terminal" evidence="2">
    <location>
        <begin position="28"/>
        <end position="132"/>
    </location>
</feature>
<accession>A0ABR7M0X8</accession>